<accession>A0AAE0SNC1</accession>
<reference evidence="1" key="2">
    <citation type="journal article" date="2021" name="Genome Biol. Evol.">
        <title>Developing a high-quality reference genome for a parasitic bivalve with doubly uniparental inheritance (Bivalvia: Unionida).</title>
        <authorList>
            <person name="Smith C.H."/>
        </authorList>
    </citation>
    <scope>NUCLEOTIDE SEQUENCE</scope>
    <source>
        <strain evidence="1">CHS0354</strain>
        <tissue evidence="1">Mantle</tissue>
    </source>
</reference>
<keyword evidence="2" id="KW-1185">Reference proteome</keyword>
<reference evidence="1" key="1">
    <citation type="journal article" date="2021" name="Genome Biol. Evol.">
        <title>A High-Quality Reference Genome for a Parasitic Bivalve with Doubly Uniparental Inheritance (Bivalvia: Unionida).</title>
        <authorList>
            <person name="Smith C.H."/>
        </authorList>
    </citation>
    <scope>NUCLEOTIDE SEQUENCE</scope>
    <source>
        <strain evidence="1">CHS0354</strain>
    </source>
</reference>
<evidence type="ECO:0000313" key="1">
    <source>
        <dbReference type="EMBL" id="KAK3595017.1"/>
    </source>
</evidence>
<dbReference type="AlphaFoldDB" id="A0AAE0SNC1"/>
<organism evidence="1 2">
    <name type="scientific">Potamilus streckersoni</name>
    <dbReference type="NCBI Taxonomy" id="2493646"/>
    <lineage>
        <taxon>Eukaryota</taxon>
        <taxon>Metazoa</taxon>
        <taxon>Spiralia</taxon>
        <taxon>Lophotrochozoa</taxon>
        <taxon>Mollusca</taxon>
        <taxon>Bivalvia</taxon>
        <taxon>Autobranchia</taxon>
        <taxon>Heteroconchia</taxon>
        <taxon>Palaeoheterodonta</taxon>
        <taxon>Unionida</taxon>
        <taxon>Unionoidea</taxon>
        <taxon>Unionidae</taxon>
        <taxon>Ambleminae</taxon>
        <taxon>Lampsilini</taxon>
        <taxon>Potamilus</taxon>
    </lineage>
</organism>
<name>A0AAE0SNC1_9BIVA</name>
<protein>
    <submittedName>
        <fullName evidence="1">Uncharacterized protein</fullName>
    </submittedName>
</protein>
<sequence length="112" mass="12757">MINRTKLMNDIQANLTTSLPTTAEQLDNCLSSLLDKYAPATKCKVAVQKCSRWYSTAKRAKRLCLSTRITIHKQIYDAALYPTLVIHMIHNYPQNLFSVLRFTDGLQSNIPI</sequence>
<dbReference type="Proteomes" id="UP001195483">
    <property type="component" value="Unassembled WGS sequence"/>
</dbReference>
<dbReference type="EMBL" id="JAEAOA010000291">
    <property type="protein sequence ID" value="KAK3595017.1"/>
    <property type="molecule type" value="Genomic_DNA"/>
</dbReference>
<gene>
    <name evidence="1" type="ORF">CHS0354_003744</name>
</gene>
<comment type="caution">
    <text evidence="1">The sequence shown here is derived from an EMBL/GenBank/DDBJ whole genome shotgun (WGS) entry which is preliminary data.</text>
</comment>
<reference evidence="1" key="3">
    <citation type="submission" date="2023-05" db="EMBL/GenBank/DDBJ databases">
        <authorList>
            <person name="Smith C.H."/>
        </authorList>
    </citation>
    <scope>NUCLEOTIDE SEQUENCE</scope>
    <source>
        <strain evidence="1">CHS0354</strain>
        <tissue evidence="1">Mantle</tissue>
    </source>
</reference>
<evidence type="ECO:0000313" key="2">
    <source>
        <dbReference type="Proteomes" id="UP001195483"/>
    </source>
</evidence>
<proteinExistence type="predicted"/>